<keyword evidence="2" id="KW-0732">Signal</keyword>
<feature type="chain" id="PRO_5011696503" description="LTXXQ motif family protein" evidence="2">
    <location>
        <begin position="27"/>
        <end position="184"/>
    </location>
</feature>
<evidence type="ECO:0008006" key="5">
    <source>
        <dbReference type="Google" id="ProtNLM"/>
    </source>
</evidence>
<feature type="compositionally biased region" description="Basic and acidic residues" evidence="1">
    <location>
        <begin position="174"/>
        <end position="184"/>
    </location>
</feature>
<dbReference type="OrthoDB" id="5767845at2"/>
<protein>
    <recommendedName>
        <fullName evidence="5">LTXXQ motif family protein</fullName>
    </recommendedName>
</protein>
<dbReference type="RefSeq" id="WP_093037301.1">
    <property type="nucleotide sequence ID" value="NZ_FNNZ01000030.1"/>
</dbReference>
<dbReference type="GO" id="GO:0051082">
    <property type="term" value="F:unfolded protein binding"/>
    <property type="evidence" value="ECO:0007669"/>
    <property type="project" value="TreeGrafter"/>
</dbReference>
<proteinExistence type="predicted"/>
<gene>
    <name evidence="3" type="ORF">SAMN05421783_13032</name>
</gene>
<evidence type="ECO:0000313" key="3">
    <source>
        <dbReference type="EMBL" id="SDX49359.1"/>
    </source>
</evidence>
<dbReference type="PANTHER" id="PTHR38102:SF1">
    <property type="entry name" value="PERIPLASMIC CHAPERONE SPY"/>
    <property type="match status" value="1"/>
</dbReference>
<name>A0A1H3C787_THIRO</name>
<feature type="compositionally biased region" description="Basic and acidic residues" evidence="1">
    <location>
        <begin position="152"/>
        <end position="164"/>
    </location>
</feature>
<dbReference type="GO" id="GO:0030288">
    <property type="term" value="C:outer membrane-bounded periplasmic space"/>
    <property type="evidence" value="ECO:0007669"/>
    <property type="project" value="TreeGrafter"/>
</dbReference>
<dbReference type="AlphaFoldDB" id="A0A1H3C787"/>
<accession>A0A1H3C787</accession>
<dbReference type="STRING" id="1058.SAMN05421783_13032"/>
<keyword evidence="4" id="KW-1185">Reference proteome</keyword>
<evidence type="ECO:0000256" key="2">
    <source>
        <dbReference type="SAM" id="SignalP"/>
    </source>
</evidence>
<feature type="region of interest" description="Disordered" evidence="1">
    <location>
        <begin position="149"/>
        <end position="184"/>
    </location>
</feature>
<reference evidence="4" key="1">
    <citation type="submission" date="2016-10" db="EMBL/GenBank/DDBJ databases">
        <authorList>
            <person name="Varghese N."/>
            <person name="Submissions S."/>
        </authorList>
    </citation>
    <scope>NUCLEOTIDE SEQUENCE [LARGE SCALE GENOMIC DNA]</scope>
    <source>
        <strain evidence="4">DSM 217</strain>
    </source>
</reference>
<dbReference type="EMBL" id="FNNZ01000030">
    <property type="protein sequence ID" value="SDX49359.1"/>
    <property type="molecule type" value="Genomic_DNA"/>
</dbReference>
<dbReference type="Proteomes" id="UP000198816">
    <property type="component" value="Unassembled WGS sequence"/>
</dbReference>
<feature type="signal peptide" evidence="2">
    <location>
        <begin position="1"/>
        <end position="26"/>
    </location>
</feature>
<dbReference type="PANTHER" id="PTHR38102">
    <property type="entry name" value="PERIPLASMIC CHAPERONE SPY"/>
    <property type="match status" value="1"/>
</dbReference>
<evidence type="ECO:0000256" key="1">
    <source>
        <dbReference type="SAM" id="MobiDB-lite"/>
    </source>
</evidence>
<dbReference type="Gene3D" id="1.20.120.1490">
    <property type="match status" value="2"/>
</dbReference>
<dbReference type="InterPro" id="IPR052211">
    <property type="entry name" value="Cpx_auxiliary_protein"/>
</dbReference>
<sequence>MNTNKSFRTATLAFAVSAVMATSALAEPGGPDQDPSTFTQQRIDRMTRSLDLTPEQQTEIRTILEEQRAQALQQREDTQARIGAVLTPEQQARIEEQRGSRMERHLDGLADRLNLSEDQVAQVRTIMQTKNDDSGMARDEIREQIKAVLNEDQLKQFESREPRSKHGGSGEPCASDRTRGGPAF</sequence>
<evidence type="ECO:0000313" key="4">
    <source>
        <dbReference type="Proteomes" id="UP000198816"/>
    </source>
</evidence>
<organism evidence="3 4">
    <name type="scientific">Thiocapsa roseopersicina</name>
    <dbReference type="NCBI Taxonomy" id="1058"/>
    <lineage>
        <taxon>Bacteria</taxon>
        <taxon>Pseudomonadati</taxon>
        <taxon>Pseudomonadota</taxon>
        <taxon>Gammaproteobacteria</taxon>
        <taxon>Chromatiales</taxon>
        <taxon>Chromatiaceae</taxon>
        <taxon>Thiocapsa</taxon>
    </lineage>
</organism>